<organism evidence="4 5">
    <name type="scientific">Xylanibacillus composti</name>
    <dbReference type="NCBI Taxonomy" id="1572762"/>
    <lineage>
        <taxon>Bacteria</taxon>
        <taxon>Bacillati</taxon>
        <taxon>Bacillota</taxon>
        <taxon>Bacilli</taxon>
        <taxon>Bacillales</taxon>
        <taxon>Paenibacillaceae</taxon>
        <taxon>Xylanibacillus</taxon>
    </lineage>
</organism>
<comment type="caution">
    <text evidence="4">The sequence shown here is derived from an EMBL/GenBank/DDBJ whole genome shotgun (WGS) entry which is preliminary data.</text>
</comment>
<keyword evidence="5" id="KW-1185">Reference proteome</keyword>
<protein>
    <submittedName>
        <fullName evidence="4">UPF0603 protein YdjH</fullName>
    </submittedName>
</protein>
<feature type="region of interest" description="Disordered" evidence="1">
    <location>
        <begin position="212"/>
        <end position="265"/>
    </location>
</feature>
<feature type="domain" description="TPM" evidence="3">
    <location>
        <begin position="38"/>
        <end position="158"/>
    </location>
</feature>
<accession>A0A8J4M4L9</accession>
<keyword evidence="2" id="KW-0472">Membrane</keyword>
<dbReference type="RefSeq" id="WP_244865247.1">
    <property type="nucleotide sequence ID" value="NZ_BOVK01000060.1"/>
</dbReference>
<dbReference type="InterPro" id="IPR007621">
    <property type="entry name" value="TPM_dom"/>
</dbReference>
<evidence type="ECO:0000313" key="4">
    <source>
        <dbReference type="EMBL" id="GIQ70821.1"/>
    </source>
</evidence>
<evidence type="ECO:0000313" key="5">
    <source>
        <dbReference type="Proteomes" id="UP000677918"/>
    </source>
</evidence>
<dbReference type="EMBL" id="BOVK01000060">
    <property type="protein sequence ID" value="GIQ70821.1"/>
    <property type="molecule type" value="Genomic_DNA"/>
</dbReference>
<dbReference type="Pfam" id="PF04536">
    <property type="entry name" value="TPM_phosphatase"/>
    <property type="match status" value="1"/>
</dbReference>
<feature type="transmembrane region" description="Helical" evidence="2">
    <location>
        <begin position="179"/>
        <end position="199"/>
    </location>
</feature>
<feature type="compositionally biased region" description="Basic and acidic residues" evidence="1">
    <location>
        <begin position="212"/>
        <end position="226"/>
    </location>
</feature>
<gene>
    <name evidence="4" type="primary">ydjH</name>
    <name evidence="4" type="ORF">XYCOK13_36450</name>
</gene>
<keyword evidence="2" id="KW-1133">Transmembrane helix</keyword>
<dbReference type="Gene3D" id="3.10.310.50">
    <property type="match status" value="1"/>
</dbReference>
<keyword evidence="2" id="KW-0812">Transmembrane</keyword>
<dbReference type="AlphaFoldDB" id="A0A8J4M4L9"/>
<proteinExistence type="predicted"/>
<reference evidence="4" key="1">
    <citation type="submission" date="2021-04" db="EMBL/GenBank/DDBJ databases">
        <title>Draft genome sequence of Xylanibacillus composti strain K13.</title>
        <authorList>
            <person name="Uke A."/>
            <person name="Chhe C."/>
            <person name="Baramee S."/>
            <person name="Kosugi A."/>
        </authorList>
    </citation>
    <scope>NUCLEOTIDE SEQUENCE</scope>
    <source>
        <strain evidence="4">K13</strain>
    </source>
</reference>
<evidence type="ECO:0000256" key="1">
    <source>
        <dbReference type="SAM" id="MobiDB-lite"/>
    </source>
</evidence>
<sequence length="265" mass="29183">MIRKRTMAAVFIWIAVLLAVPGMLLTGEAEEATSKRLVYDEAGLLNETEVQELTQLASDYGARRETDILIFTTRNPDNIDVMKLTQDFYDAHAPGYDKPHGNAVLLTMDMRNREVYLAGFYNAKTYLDEDRLDRIRNKITPDLSAGNYARAFQTYVTTSYKYMGIRPGVNPDNPLFNGWIQLAASLGVAGIVVGIMLYHSGGRVTVNRRTYEDTGRSGVTAKRDQYIRTTTTRSKIPKNNGRGGSGGGGGRTGGGHSHSGSRGSF</sequence>
<evidence type="ECO:0000259" key="3">
    <source>
        <dbReference type="Pfam" id="PF04536"/>
    </source>
</evidence>
<name>A0A8J4M4L9_9BACL</name>
<evidence type="ECO:0000256" key="2">
    <source>
        <dbReference type="SAM" id="Phobius"/>
    </source>
</evidence>
<dbReference type="Proteomes" id="UP000677918">
    <property type="component" value="Unassembled WGS sequence"/>
</dbReference>
<feature type="compositionally biased region" description="Gly residues" evidence="1">
    <location>
        <begin position="241"/>
        <end position="257"/>
    </location>
</feature>